<feature type="transmembrane region" description="Helical" evidence="2">
    <location>
        <begin position="266"/>
        <end position="286"/>
    </location>
</feature>
<evidence type="ECO:0000256" key="1">
    <source>
        <dbReference type="SAM" id="MobiDB-lite"/>
    </source>
</evidence>
<reference evidence="3 4" key="1">
    <citation type="submission" date="2016-06" db="EMBL/GenBank/DDBJ databases">
        <authorList>
            <person name="Kjaerup R.B."/>
            <person name="Dalgaard T.S."/>
            <person name="Juul-Madsen H.R."/>
        </authorList>
    </citation>
    <scope>NUCLEOTIDE SEQUENCE [LARGE SCALE GENOMIC DNA]</scope>
    <source>
        <strain evidence="3 4">DSM 43904</strain>
    </source>
</reference>
<keyword evidence="4" id="KW-1185">Reference proteome</keyword>
<evidence type="ECO:0000313" key="4">
    <source>
        <dbReference type="Proteomes" id="UP000198217"/>
    </source>
</evidence>
<keyword evidence="2" id="KW-1133">Transmembrane helix</keyword>
<dbReference type="EMBL" id="LT607750">
    <property type="protein sequence ID" value="SCG79480.1"/>
    <property type="molecule type" value="Genomic_DNA"/>
</dbReference>
<feature type="region of interest" description="Disordered" evidence="1">
    <location>
        <begin position="330"/>
        <end position="449"/>
    </location>
</feature>
<feature type="transmembrane region" description="Helical" evidence="2">
    <location>
        <begin position="185"/>
        <end position="203"/>
    </location>
</feature>
<gene>
    <name evidence="3" type="ORF">GA0070609_5913</name>
</gene>
<feature type="compositionally biased region" description="Low complexity" evidence="1">
    <location>
        <begin position="330"/>
        <end position="353"/>
    </location>
</feature>
<evidence type="ECO:0000256" key="2">
    <source>
        <dbReference type="SAM" id="Phobius"/>
    </source>
</evidence>
<organism evidence="3 4">
    <name type="scientific">Micromonospora echinaurantiaca</name>
    <dbReference type="NCBI Taxonomy" id="47857"/>
    <lineage>
        <taxon>Bacteria</taxon>
        <taxon>Bacillati</taxon>
        <taxon>Actinomycetota</taxon>
        <taxon>Actinomycetes</taxon>
        <taxon>Micromonosporales</taxon>
        <taxon>Micromonosporaceae</taxon>
        <taxon>Micromonospora</taxon>
    </lineage>
</organism>
<accession>A0A1C5K9Z3</accession>
<dbReference type="RefSeq" id="WP_088996749.1">
    <property type="nucleotide sequence ID" value="NZ_LT607750.1"/>
</dbReference>
<evidence type="ECO:0000313" key="3">
    <source>
        <dbReference type="EMBL" id="SCG79480.1"/>
    </source>
</evidence>
<feature type="transmembrane region" description="Helical" evidence="2">
    <location>
        <begin position="234"/>
        <end position="254"/>
    </location>
</feature>
<feature type="region of interest" description="Disordered" evidence="1">
    <location>
        <begin position="76"/>
        <end position="111"/>
    </location>
</feature>
<protein>
    <submittedName>
        <fullName evidence="3">Uncharacterized protein</fullName>
    </submittedName>
</protein>
<proteinExistence type="predicted"/>
<keyword evidence="2" id="KW-0472">Membrane</keyword>
<feature type="transmembrane region" description="Helical" evidence="2">
    <location>
        <begin position="122"/>
        <end position="147"/>
    </location>
</feature>
<feature type="transmembrane region" description="Helical" evidence="2">
    <location>
        <begin position="298"/>
        <end position="322"/>
    </location>
</feature>
<sequence>MARRGWGGSIATAIGVAAGAGAAQLGFGYGLGIINWAPADPGAGPAAWVASLVWATWIAATSTVFGAVCAQRLRDRGTPNRPAGGPPPGDAPAEAASESGDGEVAGRPDADTGPEQVGPLRLLLLALAAGFGALITALLVAVPARMAEVADTPSPREVAAGYAAVGMLVGVLAAGWALRSRAAAANVIATIAWLWLLAVVAVVDGVLAGRGLTSAQLGIWQLSADDGRYWIRDYLYWPGAVLSLGSALVIGALAARSAARHPDHRVGAVASGAAGPLLVAVAYFLAVPRVTAISPEQVSAHLIAPYAVIVGVGGSALVAALAQRAARRSATSADVAVDPAPATPADAGPDAVGSGTTRVPRQRAGKSSRLPAAAGEPATVGGTAGAPTGDAKPAGTAKPAGGGTAKPSGGAETAGVDPAAPAGGSGDATDPAGDDSPAGRRLRSTRRSR</sequence>
<name>A0A1C5K9Z3_9ACTN</name>
<keyword evidence="2" id="KW-0812">Transmembrane</keyword>
<feature type="compositionally biased region" description="Low complexity" evidence="1">
    <location>
        <begin position="371"/>
        <end position="436"/>
    </location>
</feature>
<feature type="transmembrane region" description="Helical" evidence="2">
    <location>
        <begin position="159"/>
        <end position="178"/>
    </location>
</feature>
<feature type="transmembrane region" description="Helical" evidence="2">
    <location>
        <begin position="46"/>
        <end position="70"/>
    </location>
</feature>
<dbReference type="Proteomes" id="UP000198217">
    <property type="component" value="Chromosome I"/>
</dbReference>
<feature type="compositionally biased region" description="Basic residues" evidence="1">
    <location>
        <begin position="440"/>
        <end position="449"/>
    </location>
</feature>
<dbReference type="AlphaFoldDB" id="A0A1C5K9Z3"/>